<dbReference type="InterPro" id="IPR035992">
    <property type="entry name" value="Ricin_B-like_lectins"/>
</dbReference>
<reference evidence="3" key="2">
    <citation type="journal article" date="2022" name="Hortic Res">
        <title>The genome of Dioscorea zingiberensis sheds light on the biosynthesis, origin and evolution of the medicinally important diosgenin saponins.</title>
        <authorList>
            <person name="Li Y."/>
            <person name="Tan C."/>
            <person name="Li Z."/>
            <person name="Guo J."/>
            <person name="Li S."/>
            <person name="Chen X."/>
            <person name="Wang C."/>
            <person name="Dai X."/>
            <person name="Yang H."/>
            <person name="Song W."/>
            <person name="Hou L."/>
            <person name="Xu J."/>
            <person name="Tong Z."/>
            <person name="Xu A."/>
            <person name="Yuan X."/>
            <person name="Wang W."/>
            <person name="Yang Q."/>
            <person name="Chen L."/>
            <person name="Sun Z."/>
            <person name="Wang K."/>
            <person name="Pan B."/>
            <person name="Chen J."/>
            <person name="Bao Y."/>
            <person name="Liu F."/>
            <person name="Qi X."/>
            <person name="Gang D.R."/>
            <person name="Wen J."/>
            <person name="Li J."/>
        </authorList>
    </citation>
    <scope>NUCLEOTIDE SEQUENCE</scope>
    <source>
        <strain evidence="3">Dzin_1.0</strain>
    </source>
</reference>
<protein>
    <recommendedName>
        <fullName evidence="5">Secreted protein</fullName>
    </recommendedName>
</protein>
<dbReference type="PANTHER" id="PTHR31263">
    <property type="entry name" value="CELLULASE FAMILY PROTEIN (AFU_ORTHOLOGUE AFUA_5G14560)"/>
    <property type="match status" value="1"/>
</dbReference>
<evidence type="ECO:0000313" key="3">
    <source>
        <dbReference type="EMBL" id="KAJ0969100.1"/>
    </source>
</evidence>
<sequence length="199" mass="21250">MNMMMVSIFPPLIMACANVLLQEPSFVTSLAFPSTTHLEKPGNVISAGRLSFQIFHPPTGTCVVRKFPNDPLKLGPCSQSDPWEYTPQKFLQVKGTYYCLQATASGNPAKLGIICTAPDCSWEVTSNSKPQISKKLADGSSLCLDVDSSNVLVTNPCLCLNSNGDCAADSQWFEITPRDTKGGGNSGTLPVSSLTSSLP</sequence>
<dbReference type="AlphaFoldDB" id="A0A9D5CB05"/>
<gene>
    <name evidence="3" type="ORF">J5N97_021977</name>
</gene>
<keyword evidence="4" id="KW-1185">Reference proteome</keyword>
<dbReference type="SUPFAM" id="SSF50370">
    <property type="entry name" value="Ricin B-like lectins"/>
    <property type="match status" value="1"/>
</dbReference>
<evidence type="ECO:0000256" key="1">
    <source>
        <dbReference type="SAM" id="MobiDB-lite"/>
    </source>
</evidence>
<dbReference type="EMBL" id="JAGGNH010000006">
    <property type="protein sequence ID" value="KAJ0969100.1"/>
    <property type="molecule type" value="Genomic_DNA"/>
</dbReference>
<evidence type="ECO:0008006" key="5">
    <source>
        <dbReference type="Google" id="ProtNLM"/>
    </source>
</evidence>
<organism evidence="3 4">
    <name type="scientific">Dioscorea zingiberensis</name>
    <dbReference type="NCBI Taxonomy" id="325984"/>
    <lineage>
        <taxon>Eukaryota</taxon>
        <taxon>Viridiplantae</taxon>
        <taxon>Streptophyta</taxon>
        <taxon>Embryophyta</taxon>
        <taxon>Tracheophyta</taxon>
        <taxon>Spermatophyta</taxon>
        <taxon>Magnoliopsida</taxon>
        <taxon>Liliopsida</taxon>
        <taxon>Dioscoreales</taxon>
        <taxon>Dioscoreaceae</taxon>
        <taxon>Dioscorea</taxon>
    </lineage>
</organism>
<dbReference type="Gene3D" id="2.80.10.50">
    <property type="match status" value="1"/>
</dbReference>
<feature type="region of interest" description="Disordered" evidence="1">
    <location>
        <begin position="177"/>
        <end position="199"/>
    </location>
</feature>
<evidence type="ECO:0000313" key="4">
    <source>
        <dbReference type="Proteomes" id="UP001085076"/>
    </source>
</evidence>
<dbReference type="PANTHER" id="PTHR31263:SF44">
    <property type="entry name" value="OS04G0481200 PROTEIN"/>
    <property type="match status" value="1"/>
</dbReference>
<accession>A0A9D5CB05</accession>
<keyword evidence="2" id="KW-0732">Signal</keyword>
<proteinExistence type="predicted"/>
<dbReference type="OrthoDB" id="1729224at2759"/>
<feature type="chain" id="PRO_5038646688" description="Secreted protein" evidence="2">
    <location>
        <begin position="16"/>
        <end position="199"/>
    </location>
</feature>
<evidence type="ECO:0000256" key="2">
    <source>
        <dbReference type="SAM" id="SignalP"/>
    </source>
</evidence>
<name>A0A9D5CB05_9LILI</name>
<feature type="signal peptide" evidence="2">
    <location>
        <begin position="1"/>
        <end position="15"/>
    </location>
</feature>
<feature type="compositionally biased region" description="Low complexity" evidence="1">
    <location>
        <begin position="187"/>
        <end position="199"/>
    </location>
</feature>
<reference evidence="3" key="1">
    <citation type="submission" date="2021-03" db="EMBL/GenBank/DDBJ databases">
        <authorList>
            <person name="Li Z."/>
            <person name="Yang C."/>
        </authorList>
    </citation>
    <scope>NUCLEOTIDE SEQUENCE</scope>
    <source>
        <strain evidence="3">Dzin_1.0</strain>
        <tissue evidence="3">Leaf</tissue>
    </source>
</reference>
<dbReference type="Proteomes" id="UP001085076">
    <property type="component" value="Miscellaneous, Linkage group lg06"/>
</dbReference>
<comment type="caution">
    <text evidence="3">The sequence shown here is derived from an EMBL/GenBank/DDBJ whole genome shotgun (WGS) entry which is preliminary data.</text>
</comment>